<dbReference type="InterPro" id="IPR001375">
    <property type="entry name" value="Peptidase_S9_cat"/>
</dbReference>
<name>A0A239KNH1_9BACT</name>
<accession>A0A239KNH1</accession>
<feature type="chain" id="PRO_5011991990" evidence="1">
    <location>
        <begin position="21"/>
        <end position="737"/>
    </location>
</feature>
<gene>
    <name evidence="4" type="ORF">SAMN05421770_10584</name>
</gene>
<dbReference type="PANTHER" id="PTHR11731:SF193">
    <property type="entry name" value="DIPEPTIDYL PEPTIDASE 9"/>
    <property type="match status" value="1"/>
</dbReference>
<feature type="domain" description="Dipeptidylpeptidase IV N-terminal" evidence="3">
    <location>
        <begin position="215"/>
        <end position="447"/>
    </location>
</feature>
<evidence type="ECO:0000259" key="2">
    <source>
        <dbReference type="Pfam" id="PF00326"/>
    </source>
</evidence>
<dbReference type="SUPFAM" id="SSF82171">
    <property type="entry name" value="DPP6 N-terminal domain-like"/>
    <property type="match status" value="1"/>
</dbReference>
<evidence type="ECO:0000259" key="3">
    <source>
        <dbReference type="Pfam" id="PF00930"/>
    </source>
</evidence>
<dbReference type="Gene3D" id="2.140.10.30">
    <property type="entry name" value="Dipeptidylpeptidase IV, N-terminal domain"/>
    <property type="match status" value="1"/>
</dbReference>
<proteinExistence type="predicted"/>
<dbReference type="Gene3D" id="3.40.50.1820">
    <property type="entry name" value="alpha/beta hydrolase"/>
    <property type="match status" value="1"/>
</dbReference>
<dbReference type="GO" id="GO:0008236">
    <property type="term" value="F:serine-type peptidase activity"/>
    <property type="evidence" value="ECO:0007669"/>
    <property type="project" value="InterPro"/>
</dbReference>
<organism evidence="4 5">
    <name type="scientific">Granulicella rosea</name>
    <dbReference type="NCBI Taxonomy" id="474952"/>
    <lineage>
        <taxon>Bacteria</taxon>
        <taxon>Pseudomonadati</taxon>
        <taxon>Acidobacteriota</taxon>
        <taxon>Terriglobia</taxon>
        <taxon>Terriglobales</taxon>
        <taxon>Acidobacteriaceae</taxon>
        <taxon>Granulicella</taxon>
    </lineage>
</organism>
<dbReference type="Pfam" id="PF00930">
    <property type="entry name" value="DPPIV_N"/>
    <property type="match status" value="1"/>
</dbReference>
<dbReference type="EMBL" id="FZOU01000005">
    <property type="protein sequence ID" value="SNT19580.1"/>
    <property type="molecule type" value="Genomic_DNA"/>
</dbReference>
<dbReference type="PANTHER" id="PTHR11731">
    <property type="entry name" value="PROTEASE FAMILY S9B,C DIPEPTIDYL-PEPTIDASE IV-RELATED"/>
    <property type="match status" value="1"/>
</dbReference>
<evidence type="ECO:0000256" key="1">
    <source>
        <dbReference type="SAM" id="SignalP"/>
    </source>
</evidence>
<keyword evidence="1" id="KW-0732">Signal</keyword>
<dbReference type="OrthoDB" id="9776685at2"/>
<feature type="domain" description="Peptidase S9 prolyl oligopeptidase catalytic" evidence="2">
    <location>
        <begin position="537"/>
        <end position="733"/>
    </location>
</feature>
<dbReference type="Proteomes" id="UP000198356">
    <property type="component" value="Unassembled WGS sequence"/>
</dbReference>
<dbReference type="SUPFAM" id="SSF53474">
    <property type="entry name" value="alpha/beta-Hydrolases"/>
    <property type="match status" value="1"/>
</dbReference>
<dbReference type="Pfam" id="PF07676">
    <property type="entry name" value="PD40"/>
    <property type="match status" value="1"/>
</dbReference>
<protein>
    <submittedName>
        <fullName evidence="4">Dipeptidyl-peptidase-4</fullName>
    </submittedName>
</protein>
<sequence length="737" mass="80753">MSLKLTYRSLLHLTGCFALALTVPVTAQTAPAKKLTIDRLYSLPWLIGTRPEQPVWSPDSKRVAFLWDDDGTNFHDIWVTDVTDGKPVRVTKLPRLPMPADAGTDVAKLEQVAKAESDHGVSILKWMDADRLMFVFRGEVYEALVLPGMEFEEKPKKWSMGSANVTDADVRPGGYTIHCVAGGELWGIDTGGELAPHQIYASGKKDVGVEQFRLSSDNGEIAFVEADATRIPVRGIPDYLGDESKLTQVKRAIPGEPAAGRRIGFTSWDGKNLRWAELGGDAQDLITSFAWSPDGKTLLVDKSDLYTKHRQLLLVNSATGAAKELLREDDPKTVYPEWWSDWAPDGKGVYFTSERGGDYHVFYQSLAGGEPKAITSGKWEVASATVSAKALFLVTNQGKVEERQVFRTALTGGAPERLTTAPGTHTPVASPDGRWLADVFSSDSVPPDLYLVPGTPGVARQVTHSALPEFADYHWVTASYVDFPSGKDGVNLHARLTLPPNFDPKKKYPAILGSVYSNTVRNQWGGRIAHPTWGLDQYLAQQGYVILNVDVAGSTGYGKAFRERIFEDYGGVDVEDLASGVKYLVAQGYVDERRVGIWGSSYGGLLTTMSLFAKPGLYAAGVAGAPATSLYHALTGEMRVMMAPGDHPAEYAKSSSFLRSGALEDHLMIIHGMRDQVVMFKDSVTLEQRLIEQGKDVDLVALPGAPHPWDTEGFAQTRYAYRKLADFFARYLGEPVK</sequence>
<dbReference type="RefSeq" id="WP_142988365.1">
    <property type="nucleotide sequence ID" value="NZ_FZOU01000005.1"/>
</dbReference>
<dbReference type="InterPro" id="IPR029058">
    <property type="entry name" value="AB_hydrolase_fold"/>
</dbReference>
<dbReference type="GO" id="GO:0006508">
    <property type="term" value="P:proteolysis"/>
    <property type="evidence" value="ECO:0007669"/>
    <property type="project" value="InterPro"/>
</dbReference>
<evidence type="ECO:0000313" key="4">
    <source>
        <dbReference type="EMBL" id="SNT19580.1"/>
    </source>
</evidence>
<dbReference type="Pfam" id="PF00326">
    <property type="entry name" value="Peptidase_S9"/>
    <property type="match status" value="1"/>
</dbReference>
<feature type="signal peptide" evidence="1">
    <location>
        <begin position="1"/>
        <end position="20"/>
    </location>
</feature>
<keyword evidence="5" id="KW-1185">Reference proteome</keyword>
<dbReference type="InterPro" id="IPR002469">
    <property type="entry name" value="Peptidase_S9B_N"/>
</dbReference>
<dbReference type="AlphaFoldDB" id="A0A239KNH1"/>
<dbReference type="InterPro" id="IPR011659">
    <property type="entry name" value="WD40"/>
</dbReference>
<dbReference type="GO" id="GO:0008239">
    <property type="term" value="F:dipeptidyl-peptidase activity"/>
    <property type="evidence" value="ECO:0007669"/>
    <property type="project" value="TreeGrafter"/>
</dbReference>
<dbReference type="InterPro" id="IPR050278">
    <property type="entry name" value="Serine_Prot_S9B/DPPIV"/>
</dbReference>
<reference evidence="4 5" key="1">
    <citation type="submission" date="2017-06" db="EMBL/GenBank/DDBJ databases">
        <authorList>
            <person name="Kim H.J."/>
            <person name="Triplett B.A."/>
        </authorList>
    </citation>
    <scope>NUCLEOTIDE SEQUENCE [LARGE SCALE GENOMIC DNA]</scope>
    <source>
        <strain evidence="4 5">DSM 18704</strain>
    </source>
</reference>
<evidence type="ECO:0000313" key="5">
    <source>
        <dbReference type="Proteomes" id="UP000198356"/>
    </source>
</evidence>